<keyword evidence="6" id="KW-0030">Aminoacyl-tRNA synthetase</keyword>
<keyword evidence="9" id="KW-1185">Reference proteome</keyword>
<evidence type="ECO:0000259" key="7">
    <source>
        <dbReference type="Pfam" id="PF19269"/>
    </source>
</evidence>
<evidence type="ECO:0000256" key="3">
    <source>
        <dbReference type="ARBA" id="ARBA00022741"/>
    </source>
</evidence>
<dbReference type="InterPro" id="IPR020751">
    <property type="entry name" value="aa-tRNA-synth_I_codon-bd_sub2"/>
</dbReference>
<dbReference type="Pfam" id="PF19269">
    <property type="entry name" value="Anticodon_2"/>
    <property type="match status" value="1"/>
</dbReference>
<dbReference type="InterPro" id="IPR049940">
    <property type="entry name" value="GluQ/Sye"/>
</dbReference>
<dbReference type="InterPro" id="IPR020061">
    <property type="entry name" value="Glu_tRNA_lig_a-bdl"/>
</dbReference>
<keyword evidence="5" id="KW-0648">Protein biosynthesis</keyword>
<dbReference type="PANTHER" id="PTHR43311">
    <property type="entry name" value="GLUTAMATE--TRNA LIGASE"/>
    <property type="match status" value="1"/>
</dbReference>
<feature type="domain" description="Aminoacyl-tRNA synthetase class I anticodon-binding" evidence="7">
    <location>
        <begin position="79"/>
        <end position="205"/>
    </location>
</feature>
<gene>
    <name evidence="8" type="ORF">B7P43_G10725</name>
</gene>
<evidence type="ECO:0000313" key="9">
    <source>
        <dbReference type="Proteomes" id="UP000235965"/>
    </source>
</evidence>
<evidence type="ECO:0000256" key="5">
    <source>
        <dbReference type="ARBA" id="ARBA00022917"/>
    </source>
</evidence>
<keyword evidence="4" id="KW-0067">ATP-binding</keyword>
<evidence type="ECO:0000256" key="1">
    <source>
        <dbReference type="ARBA" id="ARBA00007894"/>
    </source>
</evidence>
<evidence type="ECO:0000256" key="2">
    <source>
        <dbReference type="ARBA" id="ARBA00022598"/>
    </source>
</evidence>
<evidence type="ECO:0000256" key="6">
    <source>
        <dbReference type="ARBA" id="ARBA00023146"/>
    </source>
</evidence>
<dbReference type="Proteomes" id="UP000235965">
    <property type="component" value="Unassembled WGS sequence"/>
</dbReference>
<dbReference type="Gene3D" id="1.10.1160.10">
    <property type="entry name" value="Glutamyl-trna Synthetase, Domain 2"/>
    <property type="match status" value="1"/>
</dbReference>
<evidence type="ECO:0000313" key="8">
    <source>
        <dbReference type="EMBL" id="PNF34524.1"/>
    </source>
</evidence>
<evidence type="ECO:0000256" key="4">
    <source>
        <dbReference type="ARBA" id="ARBA00022840"/>
    </source>
</evidence>
<reference evidence="8 9" key="1">
    <citation type="submission" date="2017-12" db="EMBL/GenBank/DDBJ databases">
        <title>Hemimetabolous genomes reveal molecular basis of termite eusociality.</title>
        <authorList>
            <person name="Harrison M.C."/>
            <person name="Jongepier E."/>
            <person name="Robertson H.M."/>
            <person name="Arning N."/>
            <person name="Bitard-Feildel T."/>
            <person name="Chao H."/>
            <person name="Childers C.P."/>
            <person name="Dinh H."/>
            <person name="Doddapaneni H."/>
            <person name="Dugan S."/>
            <person name="Gowin J."/>
            <person name="Greiner C."/>
            <person name="Han Y."/>
            <person name="Hu H."/>
            <person name="Hughes D.S.T."/>
            <person name="Huylmans A.-K."/>
            <person name="Kemena C."/>
            <person name="Kremer L.P.M."/>
            <person name="Lee S.L."/>
            <person name="Lopez-Ezquerra A."/>
            <person name="Mallet L."/>
            <person name="Monroy-Kuhn J.M."/>
            <person name="Moser A."/>
            <person name="Murali S.C."/>
            <person name="Muzny D.M."/>
            <person name="Otani S."/>
            <person name="Piulachs M.-D."/>
            <person name="Poelchau M."/>
            <person name="Qu J."/>
            <person name="Schaub F."/>
            <person name="Wada-Katsumata A."/>
            <person name="Worley K.C."/>
            <person name="Xie Q."/>
            <person name="Ylla G."/>
            <person name="Poulsen M."/>
            <person name="Gibbs R.A."/>
            <person name="Schal C."/>
            <person name="Richards S."/>
            <person name="Belles X."/>
            <person name="Korb J."/>
            <person name="Bornberg-Bauer E."/>
        </authorList>
    </citation>
    <scope>NUCLEOTIDE SEQUENCE [LARGE SCALE GENOMIC DNA]</scope>
    <source>
        <tissue evidence="8">Whole body</tissue>
    </source>
</reference>
<keyword evidence="3" id="KW-0547">Nucleotide-binding</keyword>
<dbReference type="GO" id="GO:0005739">
    <property type="term" value="C:mitochondrion"/>
    <property type="evidence" value="ECO:0007669"/>
    <property type="project" value="TreeGrafter"/>
</dbReference>
<sequence length="216" mass="24795">MGRTKSRIYTMQELIQQFDISHVKPSSCRLTPQRLPDFNSLELRQKLADKKELALLVQEVKQLVSRTYKDRLENHNLLLQDDHIMSVLRWSQDRITKLTDLVNSNLAFLWVTPSVHTLEDITSHSSNLGVLEDIRLCLSKLLEAEFRREHLKTLLNAFSTEKQLPFSKLMKLLRSAISGLKEGPGVAEMMEILGQTGTLARLDHAVTVMKTFQTNK</sequence>
<dbReference type="AlphaFoldDB" id="A0A2J7R120"/>
<dbReference type="OrthoDB" id="428822at2759"/>
<dbReference type="Gene3D" id="1.10.10.350">
    <property type="match status" value="1"/>
</dbReference>
<dbReference type="SUPFAM" id="SSF48163">
    <property type="entry name" value="An anticodon-binding domain of class I aminoacyl-tRNA synthetases"/>
    <property type="match status" value="1"/>
</dbReference>
<organism evidence="8 9">
    <name type="scientific">Cryptotermes secundus</name>
    <dbReference type="NCBI Taxonomy" id="105785"/>
    <lineage>
        <taxon>Eukaryota</taxon>
        <taxon>Metazoa</taxon>
        <taxon>Ecdysozoa</taxon>
        <taxon>Arthropoda</taxon>
        <taxon>Hexapoda</taxon>
        <taxon>Insecta</taxon>
        <taxon>Pterygota</taxon>
        <taxon>Neoptera</taxon>
        <taxon>Polyneoptera</taxon>
        <taxon>Dictyoptera</taxon>
        <taxon>Blattodea</taxon>
        <taxon>Blattoidea</taxon>
        <taxon>Termitoidae</taxon>
        <taxon>Kalotermitidae</taxon>
        <taxon>Cryptotermitinae</taxon>
        <taxon>Cryptotermes</taxon>
    </lineage>
</organism>
<dbReference type="PANTHER" id="PTHR43311:SF2">
    <property type="entry name" value="GLUTAMATE--TRNA LIGASE, MITOCHONDRIAL-RELATED"/>
    <property type="match status" value="1"/>
</dbReference>
<dbReference type="InterPro" id="IPR045462">
    <property type="entry name" value="aa-tRNA-synth_I_cd-bd"/>
</dbReference>
<dbReference type="GO" id="GO:0006424">
    <property type="term" value="P:glutamyl-tRNA aminoacylation"/>
    <property type="evidence" value="ECO:0007669"/>
    <property type="project" value="TreeGrafter"/>
</dbReference>
<accession>A0A2J7R120</accession>
<protein>
    <recommendedName>
        <fullName evidence="7">Aminoacyl-tRNA synthetase class I anticodon-binding domain-containing protein</fullName>
    </recommendedName>
</protein>
<dbReference type="GO" id="GO:0005524">
    <property type="term" value="F:ATP binding"/>
    <property type="evidence" value="ECO:0007669"/>
    <property type="project" value="UniProtKB-KW"/>
</dbReference>
<proteinExistence type="inferred from homology"/>
<comment type="similarity">
    <text evidence="1">Belongs to the class-I aminoacyl-tRNA synthetase family. Glutamate--tRNA ligase type 1 subfamily.</text>
</comment>
<comment type="caution">
    <text evidence="8">The sequence shown here is derived from an EMBL/GenBank/DDBJ whole genome shotgun (WGS) entry which is preliminary data.</text>
</comment>
<keyword evidence="2" id="KW-0436">Ligase</keyword>
<name>A0A2J7R120_9NEOP</name>
<dbReference type="InterPro" id="IPR008925">
    <property type="entry name" value="aa_tRNA-synth_I_cd-bd_sf"/>
</dbReference>
<dbReference type="EMBL" id="NEVH01008214">
    <property type="protein sequence ID" value="PNF34524.1"/>
    <property type="molecule type" value="Genomic_DNA"/>
</dbReference>
<dbReference type="GO" id="GO:0004818">
    <property type="term" value="F:glutamate-tRNA ligase activity"/>
    <property type="evidence" value="ECO:0007669"/>
    <property type="project" value="TreeGrafter"/>
</dbReference>
<dbReference type="GO" id="GO:0000049">
    <property type="term" value="F:tRNA binding"/>
    <property type="evidence" value="ECO:0007669"/>
    <property type="project" value="InterPro"/>
</dbReference>